<reference evidence="2" key="1">
    <citation type="journal article" date="2019" name="Int. J. Syst. Evol. Microbiol.">
        <title>The Global Catalogue of Microorganisms (GCM) 10K type strain sequencing project: providing services to taxonomists for standard genome sequencing and annotation.</title>
        <authorList>
            <consortium name="The Broad Institute Genomics Platform"/>
            <consortium name="The Broad Institute Genome Sequencing Center for Infectious Disease"/>
            <person name="Wu L."/>
            <person name="Ma J."/>
        </authorList>
    </citation>
    <scope>NUCLEOTIDE SEQUENCE [LARGE SCALE GENOMIC DNA]</scope>
    <source>
        <strain evidence="2">KCTC 52449</strain>
    </source>
</reference>
<dbReference type="RefSeq" id="WP_123325743.1">
    <property type="nucleotide sequence ID" value="NZ_JBHRSX010000017.1"/>
</dbReference>
<dbReference type="Proteomes" id="UP001595477">
    <property type="component" value="Unassembled WGS sequence"/>
</dbReference>
<gene>
    <name evidence="1" type="ORF">ACFOEW_09865</name>
</gene>
<sequence>MVNKMMELSRANFKDVQGAGSWDDFWKMIGEAIGSAVAEDAYSKESKVLHDLGSNGGLDEFLENQSDPRDCN</sequence>
<proteinExistence type="predicted"/>
<dbReference type="EMBL" id="JBHRSX010000017">
    <property type="protein sequence ID" value="MFC3202121.1"/>
    <property type="molecule type" value="Genomic_DNA"/>
</dbReference>
<keyword evidence="2" id="KW-1185">Reference proteome</keyword>
<accession>A0ABV7JZF2</accession>
<evidence type="ECO:0000313" key="2">
    <source>
        <dbReference type="Proteomes" id="UP001595477"/>
    </source>
</evidence>
<organism evidence="1 2">
    <name type="scientific">Alteromonas oceani</name>
    <dbReference type="NCBI Taxonomy" id="2071609"/>
    <lineage>
        <taxon>Bacteria</taxon>
        <taxon>Pseudomonadati</taxon>
        <taxon>Pseudomonadota</taxon>
        <taxon>Gammaproteobacteria</taxon>
        <taxon>Alteromonadales</taxon>
        <taxon>Alteromonadaceae</taxon>
        <taxon>Alteromonas/Salinimonas group</taxon>
        <taxon>Alteromonas</taxon>
    </lineage>
</organism>
<protein>
    <submittedName>
        <fullName evidence="1">Uncharacterized protein</fullName>
    </submittedName>
</protein>
<comment type="caution">
    <text evidence="1">The sequence shown here is derived from an EMBL/GenBank/DDBJ whole genome shotgun (WGS) entry which is preliminary data.</text>
</comment>
<evidence type="ECO:0000313" key="1">
    <source>
        <dbReference type="EMBL" id="MFC3202121.1"/>
    </source>
</evidence>
<name>A0ABV7JZF2_9ALTE</name>